<dbReference type="InParanoid" id="A0A2S8SXA5"/>
<dbReference type="Pfam" id="PF01242">
    <property type="entry name" value="PTPS"/>
    <property type="match status" value="2"/>
</dbReference>
<evidence type="ECO:0000256" key="9">
    <source>
        <dbReference type="ARBA" id="ARBA00031449"/>
    </source>
</evidence>
<dbReference type="InterPro" id="IPR007115">
    <property type="entry name" value="6-PTP_synth/QueD"/>
</dbReference>
<evidence type="ECO:0000256" key="7">
    <source>
        <dbReference type="ARBA" id="ARBA00022833"/>
    </source>
</evidence>
<evidence type="ECO:0000256" key="1">
    <source>
        <dbReference type="ARBA" id="ARBA00001947"/>
    </source>
</evidence>
<name>A0A2S8SXA5_9BACT</name>
<evidence type="ECO:0000256" key="3">
    <source>
        <dbReference type="ARBA" id="ARBA00008900"/>
    </source>
</evidence>
<dbReference type="UniPathway" id="UPA00391"/>
<evidence type="ECO:0000256" key="6">
    <source>
        <dbReference type="ARBA" id="ARBA00022723"/>
    </source>
</evidence>
<proteinExistence type="inferred from homology"/>
<dbReference type="EMBL" id="NIGF01000001">
    <property type="protein sequence ID" value="PQV65398.1"/>
    <property type="molecule type" value="Genomic_DNA"/>
</dbReference>
<accession>A0A2S8SXA5</accession>
<keyword evidence="8" id="KW-0456">Lyase</keyword>
<comment type="cofactor">
    <cofactor evidence="1">
        <name>Zn(2+)</name>
        <dbReference type="ChEBI" id="CHEBI:29105"/>
    </cofactor>
</comment>
<dbReference type="AlphaFoldDB" id="A0A2S8SXA5"/>
<dbReference type="RefSeq" id="WP_105482138.1">
    <property type="nucleotide sequence ID" value="NZ_NIGF01000001.1"/>
</dbReference>
<comment type="caution">
    <text evidence="11">The sequence shown here is derived from an EMBL/GenBank/DDBJ whole genome shotgun (WGS) entry which is preliminary data.</text>
</comment>
<organism evidence="11 12">
    <name type="scientific">Abditibacterium utsteinense</name>
    <dbReference type="NCBI Taxonomy" id="1960156"/>
    <lineage>
        <taxon>Bacteria</taxon>
        <taxon>Pseudomonadati</taxon>
        <taxon>Abditibacteriota</taxon>
        <taxon>Abditibacteriia</taxon>
        <taxon>Abditibacteriales</taxon>
        <taxon>Abditibacteriaceae</taxon>
        <taxon>Abditibacterium</taxon>
    </lineage>
</organism>
<evidence type="ECO:0000256" key="8">
    <source>
        <dbReference type="ARBA" id="ARBA00023239"/>
    </source>
</evidence>
<evidence type="ECO:0000256" key="2">
    <source>
        <dbReference type="ARBA" id="ARBA00005061"/>
    </source>
</evidence>
<keyword evidence="7" id="KW-0862">Zinc</keyword>
<evidence type="ECO:0000256" key="10">
    <source>
        <dbReference type="ARBA" id="ARBA00048807"/>
    </source>
</evidence>
<evidence type="ECO:0000313" key="11">
    <source>
        <dbReference type="EMBL" id="PQV65398.1"/>
    </source>
</evidence>
<gene>
    <name evidence="11" type="ORF">B1R32_101138</name>
</gene>
<comment type="pathway">
    <text evidence="2">Purine metabolism; 7-cyano-7-deazaguanine biosynthesis.</text>
</comment>
<comment type="similarity">
    <text evidence="3">Belongs to the PTPS family. QueD subfamily.</text>
</comment>
<dbReference type="SUPFAM" id="SSF55620">
    <property type="entry name" value="Tetrahydrobiopterin biosynthesis enzymes-like"/>
    <property type="match status" value="2"/>
</dbReference>
<dbReference type="GO" id="GO:0070497">
    <property type="term" value="F:6-carboxytetrahydropterin synthase activity"/>
    <property type="evidence" value="ECO:0007669"/>
    <property type="project" value="UniProtKB-EC"/>
</dbReference>
<evidence type="ECO:0000313" key="12">
    <source>
        <dbReference type="Proteomes" id="UP000237684"/>
    </source>
</evidence>
<reference evidence="11 12" key="1">
    <citation type="journal article" date="2018" name="Syst. Appl. Microbiol.">
        <title>Abditibacterium utsteinense sp. nov., the first cultivated member of candidate phylum FBP, isolated from ice-free Antarctic soil samples.</title>
        <authorList>
            <person name="Tahon G."/>
            <person name="Tytgat B."/>
            <person name="Lebbe L."/>
            <person name="Carlier A."/>
            <person name="Willems A."/>
        </authorList>
    </citation>
    <scope>NUCLEOTIDE SEQUENCE [LARGE SCALE GENOMIC DNA]</scope>
    <source>
        <strain evidence="11 12">LMG 29911</strain>
    </source>
</reference>
<dbReference type="GO" id="GO:0046872">
    <property type="term" value="F:metal ion binding"/>
    <property type="evidence" value="ECO:0007669"/>
    <property type="project" value="UniProtKB-KW"/>
</dbReference>
<dbReference type="EC" id="4.1.2.50" evidence="4"/>
<dbReference type="OrthoDB" id="9804698at2"/>
<keyword evidence="12" id="KW-1185">Reference proteome</keyword>
<dbReference type="PANTHER" id="PTHR12589:SF7">
    <property type="entry name" value="6-PYRUVOYL TETRAHYDROBIOPTERIN SYNTHASE"/>
    <property type="match status" value="1"/>
</dbReference>
<dbReference type="Proteomes" id="UP000237684">
    <property type="component" value="Unassembled WGS sequence"/>
</dbReference>
<dbReference type="PANTHER" id="PTHR12589">
    <property type="entry name" value="PYRUVOYL TETRAHYDROBIOPTERIN SYNTHASE"/>
    <property type="match status" value="1"/>
</dbReference>
<evidence type="ECO:0000256" key="4">
    <source>
        <dbReference type="ARBA" id="ARBA00012982"/>
    </source>
</evidence>
<dbReference type="InterPro" id="IPR038418">
    <property type="entry name" value="6-PTP_synth/QueD_sf"/>
</dbReference>
<protein>
    <recommendedName>
        <fullName evidence="5">6-carboxy-5,6,7,8-tetrahydropterin synthase</fullName>
        <ecNumber evidence="4">4.1.2.50</ecNumber>
    </recommendedName>
    <alternativeName>
        <fullName evidence="9">Queuosine biosynthesis protein QueD</fullName>
    </alternativeName>
</protein>
<evidence type="ECO:0000256" key="5">
    <source>
        <dbReference type="ARBA" id="ARBA00018141"/>
    </source>
</evidence>
<dbReference type="Gene3D" id="3.30.479.10">
    <property type="entry name" value="6-pyruvoyl tetrahydropterin synthase/QueD"/>
    <property type="match status" value="2"/>
</dbReference>
<sequence length="290" mass="32999">MSSAKNQELERAPRVLLSRRSFFSCGRRLRHPDWNPARNREIFGRDVGPHGHEYTLDCAFSGPISTSDGMIVNITDLKPILESAIAPLNGAFLPENSVSELQFFAHNRPTAENIALWLWQTLPHNVAQGTLFRLQLRESRRTLVEITAAFPSQKMKISRSYEFAAAHRLAAPQLSDDENFARFDKCSNLAGHGHNFGLDVFVEGNPDAETGFIINPILLDKIVDEEIFERFDHKHLNVDCPEFRDLIPTTENLSQTIFEILRVRLESEGFKLAKIGLHETQKNYFEVEAQ</sequence>
<keyword evidence="6" id="KW-0479">Metal-binding</keyword>
<comment type="catalytic activity">
    <reaction evidence="10">
        <text>7,8-dihydroneopterin 3'-triphosphate + H2O = 6-carboxy-5,6,7,8-tetrahydropterin + triphosphate + acetaldehyde + 2 H(+)</text>
        <dbReference type="Rhea" id="RHEA:27966"/>
        <dbReference type="ChEBI" id="CHEBI:15343"/>
        <dbReference type="ChEBI" id="CHEBI:15377"/>
        <dbReference type="ChEBI" id="CHEBI:15378"/>
        <dbReference type="ChEBI" id="CHEBI:18036"/>
        <dbReference type="ChEBI" id="CHEBI:58462"/>
        <dbReference type="ChEBI" id="CHEBI:61032"/>
        <dbReference type="EC" id="4.1.2.50"/>
    </reaction>
</comment>